<proteinExistence type="predicted"/>
<sequence length="197" mass="23146">MQCYRLGKEWLESCPAEKDLGVAEKANGILPCIRNSVASRTRDVIVCLYSALVRPHLKYCVQFWAPHYKKDMEVLERVQRRARKLAKGLEHKSCEERLRELGLFSLGKRRLRGDLIALYNSLKGGCSEGRFRLDMRKNFFTERVVKHWKRLPREVVESPSLEVFRRHVDVVLRDMASINKLKVTEPWLSFQHLLETH</sequence>
<organism evidence="1 2">
    <name type="scientific">Mycteria americana</name>
    <name type="common">Wood stork</name>
    <dbReference type="NCBI Taxonomy" id="33587"/>
    <lineage>
        <taxon>Eukaryota</taxon>
        <taxon>Metazoa</taxon>
        <taxon>Chordata</taxon>
        <taxon>Craniata</taxon>
        <taxon>Vertebrata</taxon>
        <taxon>Euteleostomi</taxon>
        <taxon>Archelosauria</taxon>
        <taxon>Archosauria</taxon>
        <taxon>Dinosauria</taxon>
        <taxon>Saurischia</taxon>
        <taxon>Theropoda</taxon>
        <taxon>Coelurosauria</taxon>
        <taxon>Aves</taxon>
        <taxon>Neognathae</taxon>
        <taxon>Neoaves</taxon>
        <taxon>Aequornithes</taxon>
        <taxon>Ciconiiformes</taxon>
        <taxon>Ciconiidae</taxon>
        <taxon>Mycteria</taxon>
    </lineage>
</organism>
<protein>
    <recommendedName>
        <fullName evidence="3">Reverse transcriptase</fullName>
    </recommendedName>
</protein>
<evidence type="ECO:0000313" key="1">
    <source>
        <dbReference type="EMBL" id="KAK4833048.1"/>
    </source>
</evidence>
<reference evidence="1 2" key="1">
    <citation type="journal article" date="2023" name="J. Hered.">
        <title>Chromosome-level genome of the wood stork (Mycteria americana) provides insight into avian chromosome evolution.</title>
        <authorList>
            <person name="Flamio R. Jr."/>
            <person name="Ramstad K.M."/>
        </authorList>
    </citation>
    <scope>NUCLEOTIDE SEQUENCE [LARGE SCALE GENOMIC DNA]</scope>
    <source>
        <strain evidence="1">JAX WOST 10</strain>
    </source>
</reference>
<dbReference type="AlphaFoldDB" id="A0AAN7PXE0"/>
<keyword evidence="2" id="KW-1185">Reference proteome</keyword>
<accession>A0AAN7PXE0</accession>
<gene>
    <name evidence="1" type="ORF">QYF61_027550</name>
</gene>
<comment type="caution">
    <text evidence="1">The sequence shown here is derived from an EMBL/GenBank/DDBJ whole genome shotgun (WGS) entry which is preliminary data.</text>
</comment>
<dbReference type="EMBL" id="JAUNZN010000001">
    <property type="protein sequence ID" value="KAK4833048.1"/>
    <property type="molecule type" value="Genomic_DNA"/>
</dbReference>
<evidence type="ECO:0000313" key="2">
    <source>
        <dbReference type="Proteomes" id="UP001333110"/>
    </source>
</evidence>
<evidence type="ECO:0008006" key="3">
    <source>
        <dbReference type="Google" id="ProtNLM"/>
    </source>
</evidence>
<name>A0AAN7PXE0_MYCAM</name>
<dbReference type="PANTHER" id="PTHR33332">
    <property type="entry name" value="REVERSE TRANSCRIPTASE DOMAIN-CONTAINING PROTEIN"/>
    <property type="match status" value="1"/>
</dbReference>
<dbReference type="Proteomes" id="UP001333110">
    <property type="component" value="Unassembled WGS sequence"/>
</dbReference>